<evidence type="ECO:0000313" key="4">
    <source>
        <dbReference type="EMBL" id="CAD8930163.1"/>
    </source>
</evidence>
<dbReference type="SUPFAM" id="SSF57850">
    <property type="entry name" value="RING/U-box"/>
    <property type="match status" value="1"/>
</dbReference>
<sequence length="398" mass="43414">MAKSLSVSESSDLAFAESASFNPSVDSIREGDIEGGVPPEKLVVERGDSPDVWTYIQRMEKTPDEKNDGDDEEVEDEDTAPDTYAALSASISEETPSLARTGSETESSSPEKFAAAEEPTVSNDLANPQLLGTPPHIASVEAAVFTPDLTSPPPTTTPQEDEKESKSKENVPVALKIVSVDAAAKEDLEGPQYNQPNRRKTKQSSKGGNTPEASFAEHYERKPKPRPPPVESREEIRTPQKIGPQAVYVAQGSATPTATYRSGWSTRYEGAPASEGSQKSKSPSSADLAHLEYLARTKSESPDKESPKNNINNNNNHGNIRSGFWSATNERRRHNLVHYTNSIEEKLLPCLTCGKGKRETMLLPCSHLCVCKKCSVKITITKCPLCEEVVTDRKVIFL</sequence>
<protein>
    <recommendedName>
        <fullName evidence="3">RING-type domain-containing protein</fullName>
    </recommendedName>
</protein>
<feature type="domain" description="RING-type" evidence="3">
    <location>
        <begin position="350"/>
        <end position="387"/>
    </location>
</feature>
<dbReference type="InterPro" id="IPR001841">
    <property type="entry name" value="Znf_RING"/>
</dbReference>
<feature type="compositionally biased region" description="Acidic residues" evidence="2">
    <location>
        <begin position="67"/>
        <end position="80"/>
    </location>
</feature>
<dbReference type="InterPro" id="IPR013083">
    <property type="entry name" value="Znf_RING/FYVE/PHD"/>
</dbReference>
<evidence type="ECO:0000256" key="2">
    <source>
        <dbReference type="SAM" id="MobiDB-lite"/>
    </source>
</evidence>
<feature type="compositionally biased region" description="Low complexity" evidence="2">
    <location>
        <begin position="309"/>
        <end position="320"/>
    </location>
</feature>
<proteinExistence type="predicted"/>
<dbReference type="AlphaFoldDB" id="A0A7S1GH69"/>
<feature type="region of interest" description="Disordered" evidence="2">
    <location>
        <begin position="297"/>
        <end position="322"/>
    </location>
</feature>
<feature type="compositionally biased region" description="Polar residues" evidence="2">
    <location>
        <begin position="252"/>
        <end position="264"/>
    </location>
</feature>
<feature type="compositionally biased region" description="Polar residues" evidence="2">
    <location>
        <begin position="89"/>
        <end position="110"/>
    </location>
</feature>
<feature type="region of interest" description="Disordered" evidence="2">
    <location>
        <begin position="1"/>
        <end position="264"/>
    </location>
</feature>
<dbReference type="PROSITE" id="PS50089">
    <property type="entry name" value="ZF_RING_2"/>
    <property type="match status" value="1"/>
</dbReference>
<keyword evidence="1" id="KW-0863">Zinc-finger</keyword>
<keyword evidence="1" id="KW-0479">Metal-binding</keyword>
<feature type="compositionally biased region" description="Basic and acidic residues" evidence="2">
    <location>
        <begin position="297"/>
        <end position="307"/>
    </location>
</feature>
<organism evidence="4">
    <name type="scientific">Cyclophora tenuis</name>
    <name type="common">Marine diatom</name>
    <dbReference type="NCBI Taxonomy" id="216820"/>
    <lineage>
        <taxon>Eukaryota</taxon>
        <taxon>Sar</taxon>
        <taxon>Stramenopiles</taxon>
        <taxon>Ochrophyta</taxon>
        <taxon>Bacillariophyta</taxon>
        <taxon>Fragilariophyceae</taxon>
        <taxon>Fragilariophycidae</taxon>
        <taxon>Cyclophorales</taxon>
        <taxon>Cyclophoraceae</taxon>
        <taxon>Cyclophora</taxon>
    </lineage>
</organism>
<accession>A0A7S1GH69</accession>
<dbReference type="Gene3D" id="3.30.40.10">
    <property type="entry name" value="Zinc/RING finger domain, C3HC4 (zinc finger)"/>
    <property type="match status" value="1"/>
</dbReference>
<dbReference type="EMBL" id="HBFW01001839">
    <property type="protein sequence ID" value="CAD8930163.1"/>
    <property type="molecule type" value="Transcribed_RNA"/>
</dbReference>
<name>A0A7S1GH69_CYCTE</name>
<dbReference type="CDD" id="cd16649">
    <property type="entry name" value="mRING-HC-C3HC5_CGRF1-like"/>
    <property type="match status" value="1"/>
</dbReference>
<dbReference type="Pfam" id="PF13920">
    <property type="entry name" value="zf-C3HC4_3"/>
    <property type="match status" value="1"/>
</dbReference>
<evidence type="ECO:0000259" key="3">
    <source>
        <dbReference type="PROSITE" id="PS50089"/>
    </source>
</evidence>
<feature type="compositionally biased region" description="Polar residues" evidence="2">
    <location>
        <begin position="1"/>
        <end position="11"/>
    </location>
</feature>
<gene>
    <name evidence="4" type="ORF">CTEN0397_LOCUS1183</name>
</gene>
<reference evidence="4" key="1">
    <citation type="submission" date="2021-01" db="EMBL/GenBank/DDBJ databases">
        <authorList>
            <person name="Corre E."/>
            <person name="Pelletier E."/>
            <person name="Niang G."/>
            <person name="Scheremetjew M."/>
            <person name="Finn R."/>
            <person name="Kale V."/>
            <person name="Holt S."/>
            <person name="Cochrane G."/>
            <person name="Meng A."/>
            <person name="Brown T."/>
            <person name="Cohen L."/>
        </authorList>
    </citation>
    <scope>NUCLEOTIDE SEQUENCE</scope>
    <source>
        <strain evidence="4">ECT3854</strain>
    </source>
</reference>
<keyword evidence="1" id="KW-0862">Zinc</keyword>
<dbReference type="GO" id="GO:0008270">
    <property type="term" value="F:zinc ion binding"/>
    <property type="evidence" value="ECO:0007669"/>
    <property type="project" value="UniProtKB-KW"/>
</dbReference>
<evidence type="ECO:0000256" key="1">
    <source>
        <dbReference type="PROSITE-ProRule" id="PRU00175"/>
    </source>
</evidence>